<dbReference type="Gene3D" id="1.10.287.1490">
    <property type="match status" value="1"/>
</dbReference>
<dbReference type="Gene3D" id="1.20.1270.70">
    <property type="entry name" value="Designed single chain three-helix bundle"/>
    <property type="match status" value="1"/>
</dbReference>
<dbReference type="PATRIC" id="fig|1158601.3.peg.2416"/>
<name>R2QZC7_9ENTE</name>
<evidence type="ECO:0000313" key="7">
    <source>
        <dbReference type="Proteomes" id="UP000014148"/>
    </source>
</evidence>
<dbReference type="OrthoDB" id="2171144at2"/>
<evidence type="ECO:0000256" key="1">
    <source>
        <dbReference type="SAM" id="Coils"/>
    </source>
</evidence>
<reference evidence="4 6" key="1">
    <citation type="submission" date="2013-02" db="EMBL/GenBank/DDBJ databases">
        <title>The Genome Sequence of Enterococcus malodoratus ATCC_43197.</title>
        <authorList>
            <consortium name="The Broad Institute Genome Sequencing Platform"/>
            <consortium name="The Broad Institute Genome Sequencing Center for Infectious Disease"/>
            <person name="Earl A.M."/>
            <person name="Gilmore M.S."/>
            <person name="Lebreton F."/>
            <person name="Walker B."/>
            <person name="Young S.K."/>
            <person name="Zeng Q."/>
            <person name="Gargeya S."/>
            <person name="Fitzgerald M."/>
            <person name="Haas B."/>
            <person name="Abouelleil A."/>
            <person name="Alvarado L."/>
            <person name="Arachchi H.M."/>
            <person name="Berlin A.M."/>
            <person name="Chapman S.B."/>
            <person name="Dewar J."/>
            <person name="Goldberg J."/>
            <person name="Griggs A."/>
            <person name="Gujja S."/>
            <person name="Hansen M."/>
            <person name="Howarth C."/>
            <person name="Imamovic A."/>
            <person name="Larimer J."/>
            <person name="McCowan C."/>
            <person name="Murphy C."/>
            <person name="Neiman D."/>
            <person name="Pearson M."/>
            <person name="Priest M."/>
            <person name="Roberts A."/>
            <person name="Saif S."/>
            <person name="Shea T."/>
            <person name="Sisk P."/>
            <person name="Sykes S."/>
            <person name="Wortman J."/>
            <person name="Nusbaum C."/>
            <person name="Birren B."/>
        </authorList>
    </citation>
    <scope>NUCLEOTIDE SEQUENCE [LARGE SCALE GENOMIC DNA]</scope>
    <source>
        <strain evidence="4 6">ATCC 43197</strain>
    </source>
</reference>
<keyword evidence="1" id="KW-0175">Coiled coil</keyword>
<gene>
    <name evidence="5" type="ORF">I585_04349</name>
    <name evidence="4" type="ORF">UAI_02455</name>
</gene>
<protein>
    <recommendedName>
        <fullName evidence="3">LysM domain-containing protein</fullName>
    </recommendedName>
</protein>
<dbReference type="AlphaFoldDB" id="R2QZC7"/>
<proteinExistence type="predicted"/>
<dbReference type="PANTHER" id="PTHR18916">
    <property type="entry name" value="DYNACTIN 1-RELATED MICROTUBULE-BINDING"/>
    <property type="match status" value="1"/>
</dbReference>
<evidence type="ECO:0000313" key="4">
    <source>
        <dbReference type="EMBL" id="EOH76780.1"/>
    </source>
</evidence>
<feature type="compositionally biased region" description="Basic and acidic residues" evidence="2">
    <location>
        <begin position="201"/>
        <end position="240"/>
    </location>
</feature>
<keyword evidence="7" id="KW-1185">Reference proteome</keyword>
<evidence type="ECO:0000256" key="2">
    <source>
        <dbReference type="SAM" id="MobiDB-lite"/>
    </source>
</evidence>
<dbReference type="eggNOG" id="ENOG5032DDV">
    <property type="taxonomic scope" value="Bacteria"/>
</dbReference>
<feature type="domain" description="LysM" evidence="3">
    <location>
        <begin position="75"/>
        <end position="118"/>
    </location>
</feature>
<dbReference type="RefSeq" id="WP_010741270.1">
    <property type="nucleotide sequence ID" value="NZ_KB946250.1"/>
</dbReference>
<dbReference type="EMBL" id="ASWA01000005">
    <property type="protein sequence ID" value="EOT63519.1"/>
    <property type="molecule type" value="Genomic_DNA"/>
</dbReference>
<organism evidence="4 6">
    <name type="scientific">Enterococcus malodoratus ATCC 43197</name>
    <dbReference type="NCBI Taxonomy" id="1158601"/>
    <lineage>
        <taxon>Bacteria</taxon>
        <taxon>Bacillati</taxon>
        <taxon>Bacillota</taxon>
        <taxon>Bacilli</taxon>
        <taxon>Lactobacillales</taxon>
        <taxon>Enterococcaceae</taxon>
        <taxon>Enterococcus</taxon>
    </lineage>
</organism>
<evidence type="ECO:0000313" key="5">
    <source>
        <dbReference type="EMBL" id="EOT63519.1"/>
    </source>
</evidence>
<feature type="compositionally biased region" description="Polar residues" evidence="2">
    <location>
        <begin position="151"/>
        <end position="179"/>
    </location>
</feature>
<sequence>MGKFGMNRLRDNVEQKYRAKRYKLWKNGIFKGLLLSILLLGCAILFSPENVQSAVWQANSVETIKAKMQVGKNSYTFEAGDTFYNIGLAVNVKWQTLMALNGFEEGSQYTVPVGTTIKFDGSKITVTDQNGNAINEKELTEADKIDPSKPFANQSSNSSQNGEKTTSVTPAETQKTQTNRVEKSSMVTVKGEVEANQAETPIDKAQAEKEKQAAEAEREQAESEKQTAEKERQEAKRLKQEAEQKLTEALNKENTEFYAELQAKQTAATTKVTEAQANYDGLTAQLAVVEQNVAAAATAQQSAQTALTTAQTAINSATANQTTAQQRVNDVSAQISTLQSQAGSDAAIQAQLEQLNQQLAAAQGELNAYGAQVAAAQQSVNTAQAAYSKAEATLNSGVAEKASIERAIGQAQLTLTAAQQELANLPQSSTAATSDEAKKIQAELSQCNDRLTALEEQISSLANKIQALDNRIAELDQLIQGVTNEAKTVEAEGKEAENSTADTNQHVDKANGTATEVENKLPHIPANVDMHVTILMDDEGNTITDTTGYAKVSESAPEKTVETLPNGDTITTYTTTVTYHKIVNKDKEVINNVDEAGNPLTNLEGYFKINESAPEKTIETLPNGDTITTYTTTVTYHKIVNKDEKVINNIDEAGNVLTNLDGYFKIAESVPEKTIETLSNGDTITTYTTTMTYHKIVNKDEEVIKNVDQSGKELTDLTGYEKVSESQPVKTVERLSNGDTITTYTTTVTYKKIVDPIIEAIKSADDAELKTIKEQIVTDNTRVTVEQADKLVNVEFSKEVAKHFERLVQEEQTKYKEKLVSNTKDEAAYREIAERAVEVMYKFSHTRPSNLASDGTYVVEREVGSQKMGFFSENNTYVYIEKSAVNGNSALLAQLIAQQMFNQYIEGEREAGRANDYTKGGHYMNIIMSGHTDMALAVFIMDDEDYPDRYYKVANTVSTGYVSIVK</sequence>
<dbReference type="Proteomes" id="UP000013783">
    <property type="component" value="Unassembled WGS sequence"/>
</dbReference>
<dbReference type="EMBL" id="AJAK01000017">
    <property type="protein sequence ID" value="EOH76780.1"/>
    <property type="molecule type" value="Genomic_DNA"/>
</dbReference>
<reference evidence="5 7" key="2">
    <citation type="submission" date="2013-03" db="EMBL/GenBank/DDBJ databases">
        <title>The Genome Sequence of Enterococcus malodoratus ATCC_43197 (PacBio/Illumina hybrid assembly).</title>
        <authorList>
            <consortium name="The Broad Institute Genomics Platform"/>
            <consortium name="The Broad Institute Genome Sequencing Center for Infectious Disease"/>
            <person name="Earl A."/>
            <person name="Russ C."/>
            <person name="Gilmore M."/>
            <person name="Surin D."/>
            <person name="Walker B."/>
            <person name="Young S."/>
            <person name="Zeng Q."/>
            <person name="Gargeya S."/>
            <person name="Fitzgerald M."/>
            <person name="Haas B."/>
            <person name="Abouelleil A."/>
            <person name="Allen A.W."/>
            <person name="Alvarado L."/>
            <person name="Arachchi H.M."/>
            <person name="Berlin A.M."/>
            <person name="Chapman S.B."/>
            <person name="Gainer-Dewar J."/>
            <person name="Goldberg J."/>
            <person name="Griggs A."/>
            <person name="Gujja S."/>
            <person name="Hansen M."/>
            <person name="Howarth C."/>
            <person name="Imamovic A."/>
            <person name="Ireland A."/>
            <person name="Larimer J."/>
            <person name="McCowan C."/>
            <person name="Murphy C."/>
            <person name="Pearson M."/>
            <person name="Poon T.W."/>
            <person name="Priest M."/>
            <person name="Roberts A."/>
            <person name="Saif S."/>
            <person name="Shea T."/>
            <person name="Sisk P."/>
            <person name="Sykes S."/>
            <person name="Wortman J."/>
            <person name="Nusbaum C."/>
            <person name="Birren B."/>
        </authorList>
    </citation>
    <scope>NUCLEOTIDE SEQUENCE [LARGE SCALE GENOMIC DNA]</scope>
    <source>
        <strain evidence="5 7">ATCC 43197</strain>
    </source>
</reference>
<dbReference type="STRING" id="71451.RV07_GL003439"/>
<evidence type="ECO:0000313" key="6">
    <source>
        <dbReference type="Proteomes" id="UP000013783"/>
    </source>
</evidence>
<dbReference type="Proteomes" id="UP000014148">
    <property type="component" value="Unassembled WGS sequence"/>
</dbReference>
<accession>R2QZC7</accession>
<dbReference type="Pfam" id="PF01476">
    <property type="entry name" value="LysM"/>
    <property type="match status" value="1"/>
</dbReference>
<comment type="caution">
    <text evidence="4">The sequence shown here is derived from an EMBL/GenBank/DDBJ whole genome shotgun (WGS) entry which is preliminary data.</text>
</comment>
<feature type="region of interest" description="Disordered" evidence="2">
    <location>
        <begin position="130"/>
        <end position="240"/>
    </location>
</feature>
<feature type="compositionally biased region" description="Basic and acidic residues" evidence="2">
    <location>
        <begin position="135"/>
        <end position="147"/>
    </location>
</feature>
<dbReference type="InterPro" id="IPR018392">
    <property type="entry name" value="LysM"/>
</dbReference>
<evidence type="ECO:0000259" key="3">
    <source>
        <dbReference type="Pfam" id="PF01476"/>
    </source>
</evidence>
<feature type="coiled-coil region" evidence="1">
    <location>
        <begin position="345"/>
        <end position="499"/>
    </location>
</feature>